<dbReference type="SUPFAM" id="SSF54523">
    <property type="entry name" value="Pili subunits"/>
    <property type="match status" value="1"/>
</dbReference>
<sequence>MPSRANSQSHFPRTAFTLFELILVMGVLGLLVGSSLVIFLGGRSEVKKDRAKADMQVIQQGLEAYRARFGDYPKIPSNYSGLGVVDTPEEFLLNALFGKIGPVYDVVAGIPVMVNSSILEYANQALPYIDEAVPANSLKSNWFIDPWGNAYEYDYRPSDNDWLVFGYTLRSYGENGVRDANGDDIVAE</sequence>
<evidence type="ECO:0000256" key="1">
    <source>
        <dbReference type="SAM" id="Phobius"/>
    </source>
</evidence>
<keyword evidence="1" id="KW-0812">Transmembrane</keyword>
<organism evidence="2 3">
    <name type="scientific">Pelagicoccus mobilis</name>
    <dbReference type="NCBI Taxonomy" id="415221"/>
    <lineage>
        <taxon>Bacteria</taxon>
        <taxon>Pseudomonadati</taxon>
        <taxon>Verrucomicrobiota</taxon>
        <taxon>Opitutia</taxon>
        <taxon>Puniceicoccales</taxon>
        <taxon>Pelagicoccaceae</taxon>
        <taxon>Pelagicoccus</taxon>
    </lineage>
</organism>
<dbReference type="InterPro" id="IPR045584">
    <property type="entry name" value="Pilin-like"/>
</dbReference>
<dbReference type="EMBL" id="JAENIL010000010">
    <property type="protein sequence ID" value="MBK1876534.1"/>
    <property type="molecule type" value="Genomic_DNA"/>
</dbReference>
<keyword evidence="3" id="KW-1185">Reference proteome</keyword>
<comment type="caution">
    <text evidence="2">The sequence shown here is derived from an EMBL/GenBank/DDBJ whole genome shotgun (WGS) entry which is preliminary data.</text>
</comment>
<dbReference type="Proteomes" id="UP000617628">
    <property type="component" value="Unassembled WGS sequence"/>
</dbReference>
<dbReference type="Gene3D" id="3.30.700.10">
    <property type="entry name" value="Glycoprotein, Type 4 Pilin"/>
    <property type="match status" value="1"/>
</dbReference>
<gene>
    <name evidence="2" type="ORF">JIN87_06610</name>
</gene>
<reference evidence="2" key="1">
    <citation type="submission" date="2021-01" db="EMBL/GenBank/DDBJ databases">
        <title>Modified the classification status of verrucomicrobia.</title>
        <authorList>
            <person name="Feng X."/>
        </authorList>
    </citation>
    <scope>NUCLEOTIDE SEQUENCE</scope>
    <source>
        <strain evidence="2">KCTC 13126</strain>
    </source>
</reference>
<dbReference type="RefSeq" id="WP_200354751.1">
    <property type="nucleotide sequence ID" value="NZ_JAENIL010000010.1"/>
</dbReference>
<protein>
    <recommendedName>
        <fullName evidence="4">Type II secretion system protein GspG C-terminal domain-containing protein</fullName>
    </recommendedName>
</protein>
<evidence type="ECO:0000313" key="2">
    <source>
        <dbReference type="EMBL" id="MBK1876534.1"/>
    </source>
</evidence>
<evidence type="ECO:0008006" key="4">
    <source>
        <dbReference type="Google" id="ProtNLM"/>
    </source>
</evidence>
<name>A0A934RZ72_9BACT</name>
<accession>A0A934RZ72</accession>
<evidence type="ECO:0000313" key="3">
    <source>
        <dbReference type="Proteomes" id="UP000617628"/>
    </source>
</evidence>
<keyword evidence="1" id="KW-1133">Transmembrane helix</keyword>
<keyword evidence="1" id="KW-0472">Membrane</keyword>
<feature type="transmembrane region" description="Helical" evidence="1">
    <location>
        <begin position="15"/>
        <end position="40"/>
    </location>
</feature>
<proteinExistence type="predicted"/>
<dbReference type="AlphaFoldDB" id="A0A934RZ72"/>